<keyword evidence="2" id="KW-0808">Transferase</keyword>
<evidence type="ECO:0000256" key="2">
    <source>
        <dbReference type="ARBA" id="ARBA00022679"/>
    </source>
</evidence>
<keyword evidence="6" id="KW-0472">Membrane</keyword>
<evidence type="ECO:0000256" key="1">
    <source>
        <dbReference type="ARBA" id="ARBA00004323"/>
    </source>
</evidence>
<evidence type="ECO:0000256" key="7">
    <source>
        <dbReference type="ARBA" id="ARBA00023180"/>
    </source>
</evidence>
<evidence type="ECO:0000313" key="8">
    <source>
        <dbReference type="EMBL" id="MEX5729259.1"/>
    </source>
</evidence>
<comment type="subcellular location">
    <subcellularLocation>
        <location evidence="1">Golgi apparatus membrane</location>
        <topology evidence="1">Single-pass type II membrane protein</topology>
    </subcellularLocation>
</comment>
<keyword evidence="5" id="KW-0333">Golgi apparatus</keyword>
<proteinExistence type="predicted"/>
<dbReference type="PANTHER" id="PTHR12137:SF54">
    <property type="entry name" value="CARBOHYDRATE SULFOTRANSFERASE"/>
    <property type="match status" value="1"/>
</dbReference>
<evidence type="ECO:0008006" key="10">
    <source>
        <dbReference type="Google" id="ProtNLM"/>
    </source>
</evidence>
<dbReference type="Pfam" id="PF03567">
    <property type="entry name" value="Sulfotransfer_2"/>
    <property type="match status" value="1"/>
</dbReference>
<sequence>MGHKRIDKLLEPAARALSARLLPFYRRYPYRGRCSLFKVDPRGAYSPADGFFYSRVPKAANTTVTSALAERSTYRRRFAKAGDVKDAYLRPSYLSARSVRALEAGVKFTFVRDPYTRTLSAFSDKILGRRPQARPFTEWFGDWPDDAPPGFADFCRFLDAGGLTLDPHWAPQTDILLLPVAAFDFIGRTERLEEDLAEVLTRIFGPTDARAIESRGRRTGASDRVAQAYTPEALDIVNRLYARDFRELDYPVRQTLPATAT</sequence>
<evidence type="ECO:0000256" key="6">
    <source>
        <dbReference type="ARBA" id="ARBA00023136"/>
    </source>
</evidence>
<dbReference type="InterPro" id="IPR005331">
    <property type="entry name" value="Sulfotransferase"/>
</dbReference>
<keyword evidence="7" id="KW-0325">Glycoprotein</keyword>
<organism evidence="8 9">
    <name type="scientific">Rhodovulum iodosum</name>
    <dbReference type="NCBI Taxonomy" id="68291"/>
    <lineage>
        <taxon>Bacteria</taxon>
        <taxon>Pseudomonadati</taxon>
        <taxon>Pseudomonadota</taxon>
        <taxon>Alphaproteobacteria</taxon>
        <taxon>Rhodobacterales</taxon>
        <taxon>Paracoccaceae</taxon>
        <taxon>Rhodovulum</taxon>
    </lineage>
</organism>
<evidence type="ECO:0000313" key="9">
    <source>
        <dbReference type="Proteomes" id="UP001560019"/>
    </source>
</evidence>
<dbReference type="InterPro" id="IPR018011">
    <property type="entry name" value="Carb_sulfotrans_8-10"/>
</dbReference>
<keyword evidence="4" id="KW-1133">Transmembrane helix</keyword>
<name>A0ABV3XW48_9RHOB</name>
<dbReference type="EMBL" id="JBEHHI010000002">
    <property type="protein sequence ID" value="MEX5729259.1"/>
    <property type="molecule type" value="Genomic_DNA"/>
</dbReference>
<evidence type="ECO:0000256" key="4">
    <source>
        <dbReference type="ARBA" id="ARBA00022989"/>
    </source>
</evidence>
<dbReference type="RefSeq" id="WP_125405134.1">
    <property type="nucleotide sequence ID" value="NZ_JBEHHI010000002.1"/>
</dbReference>
<accession>A0ABV3XW48</accession>
<dbReference type="Proteomes" id="UP001560019">
    <property type="component" value="Unassembled WGS sequence"/>
</dbReference>
<dbReference type="PANTHER" id="PTHR12137">
    <property type="entry name" value="CARBOHYDRATE SULFOTRANSFERASE"/>
    <property type="match status" value="1"/>
</dbReference>
<protein>
    <recommendedName>
        <fullName evidence="10">Sulfotransferase family protein</fullName>
    </recommendedName>
</protein>
<evidence type="ECO:0000256" key="3">
    <source>
        <dbReference type="ARBA" id="ARBA00022692"/>
    </source>
</evidence>
<reference evidence="8 9" key="1">
    <citation type="submission" date="2024-06" db="EMBL/GenBank/DDBJ databases">
        <title>Genome of Rhodovulum iodosum, a marine photoferrotroph.</title>
        <authorList>
            <person name="Bianchini G."/>
            <person name="Nikeleit V."/>
            <person name="Kappler A."/>
            <person name="Bryce C."/>
            <person name="Sanchez-Baracaldo P."/>
        </authorList>
    </citation>
    <scope>NUCLEOTIDE SEQUENCE [LARGE SCALE GENOMIC DNA]</scope>
    <source>
        <strain evidence="8 9">UT/N1</strain>
    </source>
</reference>
<keyword evidence="3" id="KW-0812">Transmembrane</keyword>
<comment type="caution">
    <text evidence="8">The sequence shown here is derived from an EMBL/GenBank/DDBJ whole genome shotgun (WGS) entry which is preliminary data.</text>
</comment>
<gene>
    <name evidence="8" type="ORF">Ga0609869_002612</name>
</gene>
<evidence type="ECO:0000256" key="5">
    <source>
        <dbReference type="ARBA" id="ARBA00023034"/>
    </source>
</evidence>
<keyword evidence="9" id="KW-1185">Reference proteome</keyword>